<dbReference type="Proteomes" id="UP000256503">
    <property type="component" value="Chromosome"/>
</dbReference>
<gene>
    <name evidence="1" type="ORF">DVB73_04030</name>
</gene>
<reference evidence="1 2" key="1">
    <citation type="submission" date="2018-07" db="EMBL/GenBank/DDBJ databases">
        <title>Complete genome sequence of a Pseudomonas plecoglossicida strain pathogenic to the marine fish, Larimichthys crocea.</title>
        <authorList>
            <person name="Tao Z."/>
        </authorList>
    </citation>
    <scope>NUCLEOTIDE SEQUENCE [LARGE SCALE GENOMIC DNA]</scope>
    <source>
        <strain evidence="1 2">XSDHY-P</strain>
    </source>
</reference>
<accession>A0AAD0R236</accession>
<organism evidence="1 2">
    <name type="scientific">Pseudomonas plecoglossicida</name>
    <dbReference type="NCBI Taxonomy" id="70775"/>
    <lineage>
        <taxon>Bacteria</taxon>
        <taxon>Pseudomonadati</taxon>
        <taxon>Pseudomonadota</taxon>
        <taxon>Gammaproteobacteria</taxon>
        <taxon>Pseudomonadales</taxon>
        <taxon>Pseudomonadaceae</taxon>
        <taxon>Pseudomonas</taxon>
    </lineage>
</organism>
<protein>
    <submittedName>
        <fullName evidence="1">Uncharacterized protein</fullName>
    </submittedName>
</protein>
<dbReference type="AlphaFoldDB" id="A0AAD0R236"/>
<evidence type="ECO:0000313" key="2">
    <source>
        <dbReference type="Proteomes" id="UP000256503"/>
    </source>
</evidence>
<dbReference type="EMBL" id="CP031146">
    <property type="protein sequence ID" value="AXM98958.1"/>
    <property type="molecule type" value="Genomic_DNA"/>
</dbReference>
<evidence type="ECO:0000313" key="1">
    <source>
        <dbReference type="EMBL" id="AXM98958.1"/>
    </source>
</evidence>
<name>A0AAD0R236_PSEDL</name>
<sequence length="142" mass="15551">MMFYYVEPEVAGGLGDGAVMDTAVNPPLVSELEYEFSGWLGDELLESFPCFVVTKNLAAALMRYQFTGFVLDAVVVTKTEEFNIIHPSTILPGFHWLKVHGVAGVSDFGIAQDCRLVVSEVALGVIRGCRFDHADVEVYSKA</sequence>
<proteinExistence type="predicted"/>